<sequence>MKMTTTSSKKRVSVRNFTAEKWLEIVPHGYLKGMIYGHSPQYTVPDYLQEEGKLRQVCLYDLAIFASAEKIAVTTAAGLTSIADDDWSRIFLATQTFDEARHYEVFVERIREMGLSDEEIADLIEEVASPEYRDFQKIMFQQVDNKDLLGGLVTLNIILEGMAFPLYGYEARFWKPFDPGLTEIIIGAFKDETRHVGFAEKKLTEAIQQRPEEKERLSRLATECSIRMEKAFESFLNQFVGLYQEACQEHKEKVGDAEIAPGMRMIDTPVVDQVNMLLRDIIGGHRERLEKIGLKYLN</sequence>
<dbReference type="EMBL" id="RHHS01000012">
    <property type="protein sequence ID" value="RNB59680.1"/>
    <property type="molecule type" value="Genomic_DNA"/>
</dbReference>
<dbReference type="Gene3D" id="1.10.620.20">
    <property type="entry name" value="Ribonucleotide Reductase, subunit A"/>
    <property type="match status" value="1"/>
</dbReference>
<reference evidence="1 2" key="1">
    <citation type="submission" date="2018-10" db="EMBL/GenBank/DDBJ databases">
        <title>Phylogenomics of Brevibacillus.</title>
        <authorList>
            <person name="Dunlap C."/>
        </authorList>
    </citation>
    <scope>NUCLEOTIDE SEQUENCE [LARGE SCALE GENOMIC DNA]</scope>
    <source>
        <strain evidence="1 2">DSM 100115</strain>
    </source>
</reference>
<dbReference type="Proteomes" id="UP000268829">
    <property type="component" value="Unassembled WGS sequence"/>
</dbReference>
<name>A0A3M8B8I5_9BACL</name>
<proteinExistence type="predicted"/>
<protein>
    <recommendedName>
        <fullName evidence="3">Ferritin-like domain-containing protein</fullName>
    </recommendedName>
</protein>
<dbReference type="GO" id="GO:0016491">
    <property type="term" value="F:oxidoreductase activity"/>
    <property type="evidence" value="ECO:0007669"/>
    <property type="project" value="InterPro"/>
</dbReference>
<dbReference type="InterPro" id="IPR012348">
    <property type="entry name" value="RNR-like"/>
</dbReference>
<evidence type="ECO:0000313" key="2">
    <source>
        <dbReference type="Proteomes" id="UP000268829"/>
    </source>
</evidence>
<gene>
    <name evidence="1" type="ORF">EDM57_03300</name>
</gene>
<dbReference type="OrthoDB" id="3862142at2"/>
<evidence type="ECO:0000313" key="1">
    <source>
        <dbReference type="EMBL" id="RNB59680.1"/>
    </source>
</evidence>
<dbReference type="InterPro" id="IPR009078">
    <property type="entry name" value="Ferritin-like_SF"/>
</dbReference>
<keyword evidence="2" id="KW-1185">Reference proteome</keyword>
<dbReference type="AlphaFoldDB" id="A0A3M8B8I5"/>
<dbReference type="SUPFAM" id="SSF47240">
    <property type="entry name" value="Ferritin-like"/>
    <property type="match status" value="1"/>
</dbReference>
<evidence type="ECO:0008006" key="3">
    <source>
        <dbReference type="Google" id="ProtNLM"/>
    </source>
</evidence>
<organism evidence="1 2">
    <name type="scientific">Brevibacillus gelatini</name>
    <dbReference type="NCBI Taxonomy" id="1655277"/>
    <lineage>
        <taxon>Bacteria</taxon>
        <taxon>Bacillati</taxon>
        <taxon>Bacillota</taxon>
        <taxon>Bacilli</taxon>
        <taxon>Bacillales</taxon>
        <taxon>Paenibacillaceae</taxon>
        <taxon>Brevibacillus</taxon>
    </lineage>
</organism>
<accession>A0A3M8B8I5</accession>
<comment type="caution">
    <text evidence="1">The sequence shown here is derived from an EMBL/GenBank/DDBJ whole genome shotgun (WGS) entry which is preliminary data.</text>
</comment>